<feature type="non-terminal residue" evidence="1">
    <location>
        <position position="1"/>
    </location>
</feature>
<evidence type="ECO:0000313" key="1">
    <source>
        <dbReference type="EMBL" id="PBK59714.1"/>
    </source>
</evidence>
<accession>A0A2H3ASK5</accession>
<keyword evidence="2" id="KW-1185">Reference proteome</keyword>
<evidence type="ECO:0000313" key="2">
    <source>
        <dbReference type="Proteomes" id="UP000218334"/>
    </source>
</evidence>
<reference evidence="2" key="1">
    <citation type="journal article" date="2017" name="Nat. Ecol. Evol.">
        <title>Genome expansion and lineage-specific genetic innovations in the forest pathogenic fungi Armillaria.</title>
        <authorList>
            <person name="Sipos G."/>
            <person name="Prasanna A.N."/>
            <person name="Walter M.C."/>
            <person name="O'Connor E."/>
            <person name="Balint B."/>
            <person name="Krizsan K."/>
            <person name="Kiss B."/>
            <person name="Hess J."/>
            <person name="Varga T."/>
            <person name="Slot J."/>
            <person name="Riley R."/>
            <person name="Boka B."/>
            <person name="Rigling D."/>
            <person name="Barry K."/>
            <person name="Lee J."/>
            <person name="Mihaltcheva S."/>
            <person name="LaButti K."/>
            <person name="Lipzen A."/>
            <person name="Waldron R."/>
            <person name="Moloney N.M."/>
            <person name="Sperisen C."/>
            <person name="Kredics L."/>
            <person name="Vagvoelgyi C."/>
            <person name="Patrignani A."/>
            <person name="Fitzpatrick D."/>
            <person name="Nagy I."/>
            <person name="Doyle S."/>
            <person name="Anderson J.B."/>
            <person name="Grigoriev I.V."/>
            <person name="Gueldener U."/>
            <person name="Muensterkoetter M."/>
            <person name="Nagy L.G."/>
        </authorList>
    </citation>
    <scope>NUCLEOTIDE SEQUENCE [LARGE SCALE GENOMIC DNA]</scope>
    <source>
        <strain evidence="2">28-4</strain>
    </source>
</reference>
<feature type="non-terminal residue" evidence="1">
    <location>
        <position position="155"/>
    </location>
</feature>
<dbReference type="Proteomes" id="UP000218334">
    <property type="component" value="Unassembled WGS sequence"/>
</dbReference>
<dbReference type="STRING" id="1076256.A0A2H3ASK5"/>
<organism evidence="1 2">
    <name type="scientific">Armillaria solidipes</name>
    <dbReference type="NCBI Taxonomy" id="1076256"/>
    <lineage>
        <taxon>Eukaryota</taxon>
        <taxon>Fungi</taxon>
        <taxon>Dikarya</taxon>
        <taxon>Basidiomycota</taxon>
        <taxon>Agaricomycotina</taxon>
        <taxon>Agaricomycetes</taxon>
        <taxon>Agaricomycetidae</taxon>
        <taxon>Agaricales</taxon>
        <taxon>Marasmiineae</taxon>
        <taxon>Physalacriaceae</taxon>
        <taxon>Armillaria</taxon>
    </lineage>
</organism>
<name>A0A2H3ASK5_9AGAR</name>
<sequence length="155" mass="17673">PPWFRQARQYLGHFKLGKEWEQLLTVFTILEGRRKFVTGGKALRSEGRPAVIATWIQNARNRDPKKIGPIPAYAALWWAWWRSLQPEWRELTGVGPFKADGLVMDRSWPELETPKSGVNGMYSVVASLAWWGVHLGDDAEVRAEWALAVADVTFV</sequence>
<gene>
    <name evidence="1" type="ORF">ARMSODRAFT_854145</name>
</gene>
<dbReference type="EMBL" id="KZ293498">
    <property type="protein sequence ID" value="PBK59714.1"/>
    <property type="molecule type" value="Genomic_DNA"/>
</dbReference>
<dbReference type="AlphaFoldDB" id="A0A2H3ASK5"/>
<protein>
    <submittedName>
        <fullName evidence="1">Uncharacterized protein</fullName>
    </submittedName>
</protein>
<proteinExistence type="predicted"/>